<dbReference type="PANTHER" id="PTHR30480">
    <property type="entry name" value="BETA-HEXOSAMINIDASE-RELATED"/>
    <property type="match status" value="1"/>
</dbReference>
<feature type="compositionally biased region" description="Low complexity" evidence="4">
    <location>
        <begin position="33"/>
        <end position="63"/>
    </location>
</feature>
<comment type="similarity">
    <text evidence="1">Belongs to the glycosyl hydrolase 3 family.</text>
</comment>
<dbReference type="Pfam" id="PF00933">
    <property type="entry name" value="Glyco_hydro_3"/>
    <property type="match status" value="1"/>
</dbReference>
<comment type="caution">
    <text evidence="7">The sequence shown here is derived from an EMBL/GenBank/DDBJ whole genome shotgun (WGS) entry which is preliminary data.</text>
</comment>
<evidence type="ECO:0000259" key="6">
    <source>
        <dbReference type="Pfam" id="PF00933"/>
    </source>
</evidence>
<dbReference type="InterPro" id="IPR019800">
    <property type="entry name" value="Glyco_hydro_3_AS"/>
</dbReference>
<dbReference type="Gene3D" id="3.20.20.300">
    <property type="entry name" value="Glycoside hydrolase, family 3, N-terminal domain"/>
    <property type="match status" value="1"/>
</dbReference>
<dbReference type="SUPFAM" id="SSF51445">
    <property type="entry name" value="(Trans)glycosidases"/>
    <property type="match status" value="1"/>
</dbReference>
<protein>
    <submittedName>
        <fullName evidence="7">Beta-N-acetylhexosaminidase</fullName>
    </submittedName>
</protein>
<name>A0A4R6JFB9_9ACTN</name>
<gene>
    <name evidence="7" type="ORF">EV643_1269</name>
</gene>
<evidence type="ECO:0000313" key="8">
    <source>
        <dbReference type="Proteomes" id="UP000295388"/>
    </source>
</evidence>
<proteinExistence type="inferred from homology"/>
<feature type="domain" description="Glycoside hydrolase family 3 N-terminal" evidence="6">
    <location>
        <begin position="85"/>
        <end position="408"/>
    </location>
</feature>
<evidence type="ECO:0000256" key="2">
    <source>
        <dbReference type="ARBA" id="ARBA00022801"/>
    </source>
</evidence>
<dbReference type="PROSITE" id="PS00775">
    <property type="entry name" value="GLYCOSYL_HYDROL_F3"/>
    <property type="match status" value="1"/>
</dbReference>
<dbReference type="PROSITE" id="PS51257">
    <property type="entry name" value="PROKAR_LIPOPROTEIN"/>
    <property type="match status" value="1"/>
</dbReference>
<evidence type="ECO:0000313" key="7">
    <source>
        <dbReference type="EMBL" id="TDO34650.1"/>
    </source>
</evidence>
<dbReference type="GO" id="GO:0009254">
    <property type="term" value="P:peptidoglycan turnover"/>
    <property type="evidence" value="ECO:0007669"/>
    <property type="project" value="TreeGrafter"/>
</dbReference>
<dbReference type="GO" id="GO:0004553">
    <property type="term" value="F:hydrolase activity, hydrolyzing O-glycosyl compounds"/>
    <property type="evidence" value="ECO:0007669"/>
    <property type="project" value="InterPro"/>
</dbReference>
<dbReference type="InterPro" id="IPR017853">
    <property type="entry name" value="GH"/>
</dbReference>
<reference evidence="7 8" key="1">
    <citation type="submission" date="2019-03" db="EMBL/GenBank/DDBJ databases">
        <title>Genomic Encyclopedia of Type Strains, Phase III (KMG-III): the genomes of soil and plant-associated and newly described type strains.</title>
        <authorList>
            <person name="Whitman W."/>
        </authorList>
    </citation>
    <scope>NUCLEOTIDE SEQUENCE [LARGE SCALE GENOMIC DNA]</scope>
    <source>
        <strain evidence="7 8">VKM Ac-2527</strain>
    </source>
</reference>
<dbReference type="InterPro" id="IPR050226">
    <property type="entry name" value="NagZ_Beta-hexosaminidase"/>
</dbReference>
<keyword evidence="3" id="KW-0326">Glycosidase</keyword>
<dbReference type="GO" id="GO:0005975">
    <property type="term" value="P:carbohydrate metabolic process"/>
    <property type="evidence" value="ECO:0007669"/>
    <property type="project" value="InterPro"/>
</dbReference>
<feature type="signal peptide" evidence="5">
    <location>
        <begin position="1"/>
        <end position="26"/>
    </location>
</feature>
<dbReference type="InterPro" id="IPR036962">
    <property type="entry name" value="Glyco_hydro_3_N_sf"/>
</dbReference>
<keyword evidence="8" id="KW-1185">Reference proteome</keyword>
<accession>A0A4R6JFB9</accession>
<keyword evidence="2" id="KW-0378">Hydrolase</keyword>
<sequence length="419" mass="42484">MTPMKTFQGALAVAAAVLLLAGCSDSAPPTAGPSTIPSSTVPITPTTTPSTDTPPSTPTTPSQTPSPTPSTPVPSCVDQKLTGLTLREQAAQLIMTGIDAQGMTSSERSVVRAQKPGGLLLMGSGGSASHTRTAMATASAASTTDGIKPFVAADQEGGKVQRLKGSGFDRIPSATVQGTWSTQKLTSEAQDWGAQLKRAGINIDLAPVADVVPASMGDANAPIGALDRGYGSTPGPVGEHVVAFIKGMDAAGVMTSVKHFPGLGHVRGNTDFSSGVVDSSTVRDDDDLAPFAAGIQASSDMVMVSTATYTKIDAKNRAVFSPTIIQGMLRGDLGYDGVVITDDVGAAAEVASVPVGARATRFVAAGGDIVITAKASLTSVMVGALVTKAQQDPAFAAQLRTSVRRVLALKHDRGLVTCG</sequence>
<evidence type="ECO:0000256" key="4">
    <source>
        <dbReference type="SAM" id="MobiDB-lite"/>
    </source>
</evidence>
<keyword evidence="5" id="KW-0732">Signal</keyword>
<dbReference type="OrthoDB" id="9805821at2"/>
<feature type="chain" id="PRO_5020851689" evidence="5">
    <location>
        <begin position="27"/>
        <end position="419"/>
    </location>
</feature>
<evidence type="ECO:0000256" key="3">
    <source>
        <dbReference type="ARBA" id="ARBA00023295"/>
    </source>
</evidence>
<feature type="region of interest" description="Disordered" evidence="4">
    <location>
        <begin position="27"/>
        <end position="75"/>
    </location>
</feature>
<dbReference type="Proteomes" id="UP000295388">
    <property type="component" value="Unassembled WGS sequence"/>
</dbReference>
<organism evidence="7 8">
    <name type="scientific">Kribbella caucasensis</name>
    <dbReference type="NCBI Taxonomy" id="2512215"/>
    <lineage>
        <taxon>Bacteria</taxon>
        <taxon>Bacillati</taxon>
        <taxon>Actinomycetota</taxon>
        <taxon>Actinomycetes</taxon>
        <taxon>Propionibacteriales</taxon>
        <taxon>Kribbellaceae</taxon>
        <taxon>Kribbella</taxon>
    </lineage>
</organism>
<dbReference type="InterPro" id="IPR001764">
    <property type="entry name" value="Glyco_hydro_3_N"/>
</dbReference>
<dbReference type="AlphaFoldDB" id="A0A4R6JFB9"/>
<evidence type="ECO:0000256" key="5">
    <source>
        <dbReference type="SAM" id="SignalP"/>
    </source>
</evidence>
<evidence type="ECO:0000256" key="1">
    <source>
        <dbReference type="ARBA" id="ARBA00005336"/>
    </source>
</evidence>
<dbReference type="PANTHER" id="PTHR30480:SF16">
    <property type="entry name" value="GLYCOSIDE HYDROLASE FAMILY 3 DOMAIN PROTEIN"/>
    <property type="match status" value="1"/>
</dbReference>
<dbReference type="EMBL" id="SNWQ01000026">
    <property type="protein sequence ID" value="TDO34650.1"/>
    <property type="molecule type" value="Genomic_DNA"/>
</dbReference>